<feature type="chain" id="PRO_5027101968" description="DUF1080 domain-containing protein" evidence="1">
    <location>
        <begin position="21"/>
        <end position="368"/>
    </location>
</feature>
<evidence type="ECO:0000313" key="3">
    <source>
        <dbReference type="Proteomes" id="UP000468581"/>
    </source>
</evidence>
<evidence type="ECO:0000313" key="2">
    <source>
        <dbReference type="EMBL" id="NER13588.1"/>
    </source>
</evidence>
<sequence>MKRLILLLLLSMLFIQNNNSQNIIPLDTTHWQITSRSYIFENLKGKDAIYMRGGLAVLKDSTFLNGTIEFDVYLTERRGFPGIRFRAVDQGNMESFYIRAHLPGKPDANQAAPVINGITPWQFYFGPKYSFPYEYKYNDWTHIKLVINGDKAQIYMDYAEKPNFSWKLVHPPKEGAIAIGGGGLAPMHYANFKIDKSKTEIIDFKEGKREPIEGIIPEWEVSDIFEEKLLDDPNKLRPVINSRTWGRKIQVEEGVAANIARVANILASGSANTVFARIQIQSDRNQIKLFEFGYSDRVVAILNGEAIYRGNNRWQSRDYRYLGTIGLFDAVYLNLKKGNNTLLLAVSEDFGGWLVTGKFPDNKGIRIK</sequence>
<dbReference type="Proteomes" id="UP000468581">
    <property type="component" value="Unassembled WGS sequence"/>
</dbReference>
<dbReference type="RefSeq" id="WP_163606635.1">
    <property type="nucleotide sequence ID" value="NZ_JAABOO010000002.1"/>
</dbReference>
<dbReference type="Gene3D" id="2.60.120.560">
    <property type="entry name" value="Exo-inulinase, domain 1"/>
    <property type="match status" value="1"/>
</dbReference>
<dbReference type="EMBL" id="JAABOO010000002">
    <property type="protein sequence ID" value="NER13588.1"/>
    <property type="molecule type" value="Genomic_DNA"/>
</dbReference>
<comment type="caution">
    <text evidence="2">The sequence shown here is derived from an EMBL/GenBank/DDBJ whole genome shotgun (WGS) entry which is preliminary data.</text>
</comment>
<proteinExistence type="predicted"/>
<reference evidence="2 3" key="1">
    <citation type="submission" date="2020-01" db="EMBL/GenBank/DDBJ databases">
        <title>Leptobacterium flavescens.</title>
        <authorList>
            <person name="Wang G."/>
        </authorList>
    </citation>
    <scope>NUCLEOTIDE SEQUENCE [LARGE SCALE GENOMIC DNA]</scope>
    <source>
        <strain evidence="2 3">KCTC 22160</strain>
    </source>
</reference>
<accession>A0A6P0UNU4</accession>
<dbReference type="AlphaFoldDB" id="A0A6P0UNU4"/>
<gene>
    <name evidence="2" type="ORF">GWK08_09080</name>
</gene>
<protein>
    <recommendedName>
        <fullName evidence="4">DUF1080 domain-containing protein</fullName>
    </recommendedName>
</protein>
<evidence type="ECO:0008006" key="4">
    <source>
        <dbReference type="Google" id="ProtNLM"/>
    </source>
</evidence>
<keyword evidence="3" id="KW-1185">Reference proteome</keyword>
<evidence type="ECO:0000256" key="1">
    <source>
        <dbReference type="SAM" id="SignalP"/>
    </source>
</evidence>
<keyword evidence="1" id="KW-0732">Signal</keyword>
<feature type="signal peptide" evidence="1">
    <location>
        <begin position="1"/>
        <end position="20"/>
    </location>
</feature>
<organism evidence="2 3">
    <name type="scientific">Leptobacterium flavescens</name>
    <dbReference type="NCBI Taxonomy" id="472055"/>
    <lineage>
        <taxon>Bacteria</taxon>
        <taxon>Pseudomonadati</taxon>
        <taxon>Bacteroidota</taxon>
        <taxon>Flavobacteriia</taxon>
        <taxon>Flavobacteriales</taxon>
        <taxon>Flavobacteriaceae</taxon>
        <taxon>Leptobacterium</taxon>
    </lineage>
</organism>
<name>A0A6P0UNU4_9FLAO</name>